<dbReference type="AlphaFoldDB" id="A0AAD1HSH7"/>
<reference evidence="1 2" key="1">
    <citation type="journal article" date="2019" name="Emerg. Microbes Infect.">
        <title>Comprehensive subspecies identification of 175 nontuberculous mycobacteria species based on 7547 genomic profiles.</title>
        <authorList>
            <person name="Matsumoto Y."/>
            <person name="Kinjo T."/>
            <person name="Motooka D."/>
            <person name="Nabeya D."/>
            <person name="Jung N."/>
            <person name="Uechi K."/>
            <person name="Horii T."/>
            <person name="Iida T."/>
            <person name="Fujita J."/>
            <person name="Nakamura S."/>
        </authorList>
    </citation>
    <scope>NUCLEOTIDE SEQUENCE [LARGE SCALE GENOMIC DNA]</scope>
    <source>
        <strain evidence="1 2">JCM 12143</strain>
    </source>
</reference>
<evidence type="ECO:0000313" key="2">
    <source>
        <dbReference type="Proteomes" id="UP000467636"/>
    </source>
</evidence>
<keyword evidence="2" id="KW-1185">Reference proteome</keyword>
<dbReference type="EMBL" id="AP022564">
    <property type="protein sequence ID" value="BBX20617.1"/>
    <property type="molecule type" value="Genomic_DNA"/>
</dbReference>
<sequence>MQLALRPYVTPGVVIAGAALVAVNAAVPTGFVRPPAEVRLALPAVEHHPVALTAGPDLLGPWVDLFNNTATNLAAMGSDNGWGNLLEQIFTDPSCRGSRRCSTS</sequence>
<accession>A0AAD1HSH7</accession>
<evidence type="ECO:0000313" key="1">
    <source>
        <dbReference type="EMBL" id="BBX20617.1"/>
    </source>
</evidence>
<dbReference type="Proteomes" id="UP000467636">
    <property type="component" value="Chromosome"/>
</dbReference>
<gene>
    <name evidence="1" type="ORF">MTER_00280</name>
</gene>
<name>A0AAD1HSH7_9MYCO</name>
<protein>
    <submittedName>
        <fullName evidence="1">Uncharacterized protein</fullName>
    </submittedName>
</protein>
<organism evidence="1 2">
    <name type="scientific">Mycolicibacter terrae</name>
    <dbReference type="NCBI Taxonomy" id="1788"/>
    <lineage>
        <taxon>Bacteria</taxon>
        <taxon>Bacillati</taxon>
        <taxon>Actinomycetota</taxon>
        <taxon>Actinomycetes</taxon>
        <taxon>Mycobacteriales</taxon>
        <taxon>Mycobacteriaceae</taxon>
        <taxon>Mycolicibacter</taxon>
    </lineage>
</organism>
<proteinExistence type="predicted"/>